<dbReference type="InterPro" id="IPR058792">
    <property type="entry name" value="Beta-barrel_RND_2"/>
</dbReference>
<keyword evidence="3" id="KW-0732">Signal</keyword>
<feature type="domain" description="CusB-like beta-barrel" evidence="4">
    <location>
        <begin position="202"/>
        <end position="274"/>
    </location>
</feature>
<feature type="signal peptide" evidence="3">
    <location>
        <begin position="1"/>
        <end position="23"/>
    </location>
</feature>
<keyword evidence="2" id="KW-0175">Coiled coil</keyword>
<dbReference type="Gene3D" id="2.40.420.20">
    <property type="match status" value="1"/>
</dbReference>
<dbReference type="Gene3D" id="2.40.50.100">
    <property type="match status" value="1"/>
</dbReference>
<evidence type="ECO:0000313" key="7">
    <source>
        <dbReference type="Proteomes" id="UP000235162"/>
    </source>
</evidence>
<evidence type="ECO:0000259" key="4">
    <source>
        <dbReference type="Pfam" id="PF25954"/>
    </source>
</evidence>
<dbReference type="Gene3D" id="2.40.30.170">
    <property type="match status" value="1"/>
</dbReference>
<comment type="caution">
    <text evidence="6">The sequence shown here is derived from an EMBL/GenBank/DDBJ whole genome shotgun (WGS) entry which is preliminary data.</text>
</comment>
<comment type="similarity">
    <text evidence="1">Belongs to the membrane fusion protein (MFP) (TC 8.A.1) family.</text>
</comment>
<dbReference type="SUPFAM" id="SSF111369">
    <property type="entry name" value="HlyD-like secretion proteins"/>
    <property type="match status" value="1"/>
</dbReference>
<dbReference type="InterPro" id="IPR058647">
    <property type="entry name" value="BSH_CzcB-like"/>
</dbReference>
<dbReference type="PANTHER" id="PTHR30469:SF15">
    <property type="entry name" value="HLYD FAMILY OF SECRETION PROTEINS"/>
    <property type="match status" value="1"/>
</dbReference>
<dbReference type="Gene3D" id="1.10.287.470">
    <property type="entry name" value="Helix hairpin bin"/>
    <property type="match status" value="1"/>
</dbReference>
<evidence type="ECO:0000256" key="2">
    <source>
        <dbReference type="SAM" id="Coils"/>
    </source>
</evidence>
<feature type="domain" description="CzcB-like barrel-sandwich hybrid" evidence="5">
    <location>
        <begin position="56"/>
        <end position="194"/>
    </location>
</feature>
<dbReference type="RefSeq" id="WP_066051340.1">
    <property type="nucleotide sequence ID" value="NZ_BMYL01000001.1"/>
</dbReference>
<evidence type="ECO:0000256" key="3">
    <source>
        <dbReference type="SAM" id="SignalP"/>
    </source>
</evidence>
<dbReference type="Pfam" id="PF25973">
    <property type="entry name" value="BSH_CzcB"/>
    <property type="match status" value="1"/>
</dbReference>
<evidence type="ECO:0000256" key="1">
    <source>
        <dbReference type="ARBA" id="ARBA00009477"/>
    </source>
</evidence>
<dbReference type="Proteomes" id="UP000235162">
    <property type="component" value="Unassembled WGS sequence"/>
</dbReference>
<name>A0AAP8SPQ0_9GAMM</name>
<protein>
    <submittedName>
        <fullName evidence="6">Efflux RND transporter periplasmic adaptor subunit</fullName>
    </submittedName>
</protein>
<proteinExistence type="inferred from homology"/>
<dbReference type="EMBL" id="PKUR01000001">
    <property type="protein sequence ID" value="PLW87734.1"/>
    <property type="molecule type" value="Genomic_DNA"/>
</dbReference>
<gene>
    <name evidence="6" type="ORF">C0029_03940</name>
</gene>
<dbReference type="PANTHER" id="PTHR30469">
    <property type="entry name" value="MULTIDRUG RESISTANCE PROTEIN MDTA"/>
    <property type="match status" value="1"/>
</dbReference>
<dbReference type="GO" id="GO:0015562">
    <property type="term" value="F:efflux transmembrane transporter activity"/>
    <property type="evidence" value="ECO:0007669"/>
    <property type="project" value="TreeGrafter"/>
</dbReference>
<sequence length="360" mass="38497">MLRHLYYRWIALALTVLSPWVQAQAPAAPVVVATVQQADIVQVVQLTGTVTAERNAELSVAVAGLVQNLAVDAGDHVAAGDPLLQLDPELAEQQMLAAQAAYARAERAAQDAQRRLDEARRLAPQQSIAETAVRDLESEVAEDSAELARLGAELAYRKGVLDRHLLRAPFAGVVSARSAELGEWLAPGAAVMTLVSTEDLRLDFQVPEDYLGQVEPGAPVLFSIGADKSTRYRGSVIAAVPVTDPTVRTFLVRVVSDEVITALLPGMSTQVTLRLGAGQQGLAVPRDAILRYPDGRIIIWEAVTENGAPVARERLVQTGFEFDGLVEIRAGLSDGAQVVVEGNESLRNGQALSLRPGQGR</sequence>
<evidence type="ECO:0000313" key="6">
    <source>
        <dbReference type="EMBL" id="PLW87734.1"/>
    </source>
</evidence>
<dbReference type="AlphaFoldDB" id="A0AAP8SPQ0"/>
<organism evidence="6 7">
    <name type="scientific">Halioglobus japonicus</name>
    <dbReference type="NCBI Taxonomy" id="930805"/>
    <lineage>
        <taxon>Bacteria</taxon>
        <taxon>Pseudomonadati</taxon>
        <taxon>Pseudomonadota</taxon>
        <taxon>Gammaproteobacteria</taxon>
        <taxon>Cellvibrionales</taxon>
        <taxon>Halieaceae</taxon>
        <taxon>Halioglobus</taxon>
    </lineage>
</organism>
<feature type="chain" id="PRO_5042885354" evidence="3">
    <location>
        <begin position="24"/>
        <end position="360"/>
    </location>
</feature>
<evidence type="ECO:0000259" key="5">
    <source>
        <dbReference type="Pfam" id="PF25973"/>
    </source>
</evidence>
<keyword evidence="7" id="KW-1185">Reference proteome</keyword>
<reference evidence="6 7" key="1">
    <citation type="submission" date="2018-01" db="EMBL/GenBank/DDBJ databases">
        <title>The draft genome sequence of Halioglobus japonicus S1-36.</title>
        <authorList>
            <person name="Du Z.-J."/>
            <person name="Shi M.-J."/>
        </authorList>
    </citation>
    <scope>NUCLEOTIDE SEQUENCE [LARGE SCALE GENOMIC DNA]</scope>
    <source>
        <strain evidence="6 7">S1-36</strain>
    </source>
</reference>
<feature type="coiled-coil region" evidence="2">
    <location>
        <begin position="95"/>
        <end position="153"/>
    </location>
</feature>
<dbReference type="KEGG" id="hja:BST95_14245"/>
<dbReference type="InterPro" id="IPR006143">
    <property type="entry name" value="RND_pump_MFP"/>
</dbReference>
<accession>A0AAP8SPQ0</accession>
<dbReference type="GO" id="GO:1990281">
    <property type="term" value="C:efflux pump complex"/>
    <property type="evidence" value="ECO:0007669"/>
    <property type="project" value="TreeGrafter"/>
</dbReference>
<dbReference type="Pfam" id="PF25954">
    <property type="entry name" value="Beta-barrel_RND_2"/>
    <property type="match status" value="1"/>
</dbReference>
<dbReference type="NCBIfam" id="TIGR01730">
    <property type="entry name" value="RND_mfp"/>
    <property type="match status" value="1"/>
</dbReference>